<dbReference type="PROSITE" id="PS51344">
    <property type="entry name" value="HTH_TFE_IIE"/>
    <property type="match status" value="1"/>
</dbReference>
<evidence type="ECO:0000256" key="3">
    <source>
        <dbReference type="ARBA" id="ARBA00023163"/>
    </source>
</evidence>
<accession>A0ABD1WHL6</accession>
<protein>
    <submittedName>
        <fullName evidence="6">Transcription factor TFIIE</fullName>
    </submittedName>
</protein>
<feature type="domain" description="HTH TFE/IIEalpha-type" evidence="5">
    <location>
        <begin position="12"/>
        <end position="144"/>
    </location>
</feature>
<dbReference type="FunFam" id="3.30.40.10:FF:000269">
    <property type="entry name" value="Transcription initiation factor IIE subunit alpha"/>
    <property type="match status" value="1"/>
</dbReference>
<reference evidence="7" key="1">
    <citation type="submission" date="2024-07" db="EMBL/GenBank/DDBJ databases">
        <title>Two chromosome-level genome assemblies of Korean endemic species Abeliophyllum distichum and Forsythia ovata (Oleaceae).</title>
        <authorList>
            <person name="Jang H."/>
        </authorList>
    </citation>
    <scope>NUCLEOTIDE SEQUENCE [LARGE SCALE GENOMIC DNA]</scope>
</reference>
<dbReference type="InterPro" id="IPR013083">
    <property type="entry name" value="Znf_RING/FYVE/PHD"/>
</dbReference>
<feature type="compositionally biased region" description="Basic and acidic residues" evidence="4">
    <location>
        <begin position="348"/>
        <end position="357"/>
    </location>
</feature>
<keyword evidence="3" id="KW-0804">Transcription</keyword>
<proteinExistence type="inferred from homology"/>
<dbReference type="Pfam" id="PF02002">
    <property type="entry name" value="TFIIE_alpha"/>
    <property type="match status" value="1"/>
</dbReference>
<dbReference type="InterPro" id="IPR024550">
    <property type="entry name" value="TFIIEa/SarR/Rpc3_HTH_dom"/>
</dbReference>
<feature type="region of interest" description="Disordered" evidence="4">
    <location>
        <begin position="256"/>
        <end position="277"/>
    </location>
</feature>
<comment type="similarity">
    <text evidence="1">Belongs to the TFIIE alpha subunit family.</text>
</comment>
<evidence type="ECO:0000256" key="2">
    <source>
        <dbReference type="ARBA" id="ARBA00023015"/>
    </source>
</evidence>
<dbReference type="Gene3D" id="3.30.40.10">
    <property type="entry name" value="Zinc/RING finger domain, C3HC4 (zinc finger)"/>
    <property type="match status" value="1"/>
</dbReference>
<dbReference type="Proteomes" id="UP001604277">
    <property type="component" value="Unassembled WGS sequence"/>
</dbReference>
<dbReference type="SUPFAM" id="SSF57783">
    <property type="entry name" value="Zinc beta-ribbon"/>
    <property type="match status" value="1"/>
</dbReference>
<dbReference type="SUPFAM" id="SSF46785">
    <property type="entry name" value="Winged helix' DNA-binding domain"/>
    <property type="match status" value="1"/>
</dbReference>
<dbReference type="PANTHER" id="PTHR13097:SF7">
    <property type="entry name" value="GENERAL TRANSCRIPTION FACTOR IIE SUBUNIT 1"/>
    <property type="match status" value="1"/>
</dbReference>
<evidence type="ECO:0000256" key="1">
    <source>
        <dbReference type="ARBA" id="ARBA00008947"/>
    </source>
</evidence>
<sequence length="380" mass="42627">MGSHEALSVDPFKRLVKLAARAFYDDITTKGDKQPKTGRSDNRGIAVVVLDALTRRQWVREEDLAKDLKLHSKQLRRTLRFFEEEKLVTRDHRKETAKGAKIYSAAVAATGDGQPGGREGDEKLKMHTHSYCCLDYAQLKDELESKNTVQEYICPNCSKRYTALDALRLISPHDEYFHCESCDGVLVAEADKLAAQELGDGDDNARRRRHEKLKDMLQNMEEQLKPLMDQLGRVKDLTVPEFGSLQAWELQNAAGRAANGDHGNDPSKSSQGFGFGGTPMPYVGETKVEVDFSGIDGKGEIKSENGNAPMKVLPPWMIRQGMKLTEEQRGETKQEAKMAGSLTAVESSDDKKITDEKDDVKNIQDEYVKAYYAALLKRQR</sequence>
<dbReference type="InterPro" id="IPR017919">
    <property type="entry name" value="TFIIE/TFIIEa_HTH"/>
</dbReference>
<evidence type="ECO:0000259" key="5">
    <source>
        <dbReference type="PROSITE" id="PS51344"/>
    </source>
</evidence>
<dbReference type="SMART" id="SM00531">
    <property type="entry name" value="TFIIE"/>
    <property type="match status" value="1"/>
</dbReference>
<dbReference type="InterPro" id="IPR002853">
    <property type="entry name" value="TFIIE_asu"/>
</dbReference>
<gene>
    <name evidence="6" type="ORF">Fot_10711</name>
</gene>
<keyword evidence="7" id="KW-1185">Reference proteome</keyword>
<dbReference type="InterPro" id="IPR039997">
    <property type="entry name" value="TFE"/>
</dbReference>
<evidence type="ECO:0000256" key="4">
    <source>
        <dbReference type="SAM" id="MobiDB-lite"/>
    </source>
</evidence>
<dbReference type="InterPro" id="IPR036390">
    <property type="entry name" value="WH_DNA-bd_sf"/>
</dbReference>
<comment type="caution">
    <text evidence="6">The sequence shown here is derived from an EMBL/GenBank/DDBJ whole genome shotgun (WGS) entry which is preliminary data.</text>
</comment>
<name>A0ABD1WHL6_9LAMI</name>
<feature type="region of interest" description="Disordered" evidence="4">
    <location>
        <begin position="327"/>
        <end position="357"/>
    </location>
</feature>
<keyword evidence="2" id="KW-0805">Transcription regulation</keyword>
<dbReference type="EMBL" id="JBFOLJ010000003">
    <property type="protein sequence ID" value="KAL2549181.1"/>
    <property type="molecule type" value="Genomic_DNA"/>
</dbReference>
<organism evidence="6 7">
    <name type="scientific">Forsythia ovata</name>
    <dbReference type="NCBI Taxonomy" id="205694"/>
    <lineage>
        <taxon>Eukaryota</taxon>
        <taxon>Viridiplantae</taxon>
        <taxon>Streptophyta</taxon>
        <taxon>Embryophyta</taxon>
        <taxon>Tracheophyta</taxon>
        <taxon>Spermatophyta</taxon>
        <taxon>Magnoliopsida</taxon>
        <taxon>eudicotyledons</taxon>
        <taxon>Gunneridae</taxon>
        <taxon>Pentapetalae</taxon>
        <taxon>asterids</taxon>
        <taxon>lamiids</taxon>
        <taxon>Lamiales</taxon>
        <taxon>Oleaceae</taxon>
        <taxon>Forsythieae</taxon>
        <taxon>Forsythia</taxon>
    </lineage>
</organism>
<dbReference type="PANTHER" id="PTHR13097">
    <property type="entry name" value="TRANSCRIPTION INITIATION FACTOR IIE, ALPHA SUBUNIT"/>
    <property type="match status" value="1"/>
</dbReference>
<dbReference type="AlphaFoldDB" id="A0ABD1WHL6"/>
<evidence type="ECO:0000313" key="7">
    <source>
        <dbReference type="Proteomes" id="UP001604277"/>
    </source>
</evidence>
<feature type="compositionally biased region" description="Basic and acidic residues" evidence="4">
    <location>
        <begin position="327"/>
        <end position="336"/>
    </location>
</feature>
<evidence type="ECO:0000313" key="6">
    <source>
        <dbReference type="EMBL" id="KAL2549181.1"/>
    </source>
</evidence>